<feature type="transmembrane region" description="Helical" evidence="1">
    <location>
        <begin position="12"/>
        <end position="33"/>
    </location>
</feature>
<sequence>MNIFDLAEQNFLITFAAVLGIGLLQGAIMGRGIRNRFPSLKRHAQIVSSSLLVLFSINAILGVLKFADPIKFSISEFSIPATTDEAFLLILNFIGINTGVGTVIATFISVTLIIFLRFADIHNIARYFIFILSSIVLIASLLGKFTDFVPTTFQIMLYAFYQFGITLGIFFITRRKESDVLSEIK</sequence>
<dbReference type="AlphaFoldDB" id="A0A075G3Y3"/>
<keyword evidence="1" id="KW-1133">Transmembrane helix</keyword>
<feature type="transmembrane region" description="Helical" evidence="1">
    <location>
        <begin position="155"/>
        <end position="173"/>
    </location>
</feature>
<feature type="transmembrane region" description="Helical" evidence="1">
    <location>
        <begin position="87"/>
        <end position="115"/>
    </location>
</feature>
<organism evidence="2">
    <name type="scientific">uncultured marine thaumarchaeote KM3_08_B06</name>
    <dbReference type="NCBI Taxonomy" id="1455978"/>
    <lineage>
        <taxon>Archaea</taxon>
        <taxon>Nitrososphaerota</taxon>
        <taxon>environmental samples</taxon>
    </lineage>
</organism>
<feature type="transmembrane region" description="Helical" evidence="1">
    <location>
        <begin position="45"/>
        <end position="67"/>
    </location>
</feature>
<dbReference type="EMBL" id="KF900544">
    <property type="protein sequence ID" value="AIE98765.1"/>
    <property type="molecule type" value="Genomic_DNA"/>
</dbReference>
<keyword evidence="1" id="KW-0812">Transmembrane</keyword>
<proteinExistence type="predicted"/>
<feature type="transmembrane region" description="Helical" evidence="1">
    <location>
        <begin position="127"/>
        <end position="143"/>
    </location>
</feature>
<protein>
    <submittedName>
        <fullName evidence="2">Uncharacterized protein</fullName>
    </submittedName>
</protein>
<keyword evidence="1" id="KW-0472">Membrane</keyword>
<evidence type="ECO:0000256" key="1">
    <source>
        <dbReference type="SAM" id="Phobius"/>
    </source>
</evidence>
<accession>A0A075G3Y3</accession>
<reference evidence="2" key="1">
    <citation type="journal article" date="2014" name="Genome Biol. Evol.">
        <title>Pangenome evidence for extensive interdomain horizontal transfer affecting lineage core and shell genes in uncultured planktonic thaumarchaeota and euryarchaeota.</title>
        <authorList>
            <person name="Deschamps P."/>
            <person name="Zivanovic Y."/>
            <person name="Moreira D."/>
            <person name="Rodriguez-Valera F."/>
            <person name="Lopez-Garcia P."/>
        </authorList>
    </citation>
    <scope>NUCLEOTIDE SEQUENCE</scope>
</reference>
<evidence type="ECO:0000313" key="2">
    <source>
        <dbReference type="EMBL" id="AIE98765.1"/>
    </source>
</evidence>
<name>A0A075G3Y3_9ARCH</name>